<organism evidence="1 2">
    <name type="scientific">Caldimonas brevitalea</name>
    <dbReference type="NCBI Taxonomy" id="413882"/>
    <lineage>
        <taxon>Bacteria</taxon>
        <taxon>Pseudomonadati</taxon>
        <taxon>Pseudomonadota</taxon>
        <taxon>Betaproteobacteria</taxon>
        <taxon>Burkholderiales</taxon>
        <taxon>Sphaerotilaceae</taxon>
        <taxon>Caldimonas</taxon>
    </lineage>
</organism>
<keyword evidence="2" id="KW-1185">Reference proteome</keyword>
<dbReference type="KEGG" id="pbh:AAW51_3462"/>
<gene>
    <name evidence="1" type="ORF">AAW51_3462</name>
</gene>
<protein>
    <submittedName>
        <fullName evidence="1">Uncharacterized protein</fullName>
    </submittedName>
</protein>
<evidence type="ECO:0000313" key="2">
    <source>
        <dbReference type="Proteomes" id="UP000035352"/>
    </source>
</evidence>
<accession>A0A0G3BQ94</accession>
<reference evidence="1 2" key="1">
    <citation type="submission" date="2015-05" db="EMBL/GenBank/DDBJ databases">
        <authorList>
            <person name="Tang B."/>
            <person name="Yu Y."/>
        </authorList>
    </citation>
    <scope>NUCLEOTIDE SEQUENCE [LARGE SCALE GENOMIC DNA]</scope>
    <source>
        <strain evidence="1 2">DSM 7029</strain>
    </source>
</reference>
<name>A0A0G3BQ94_9BURK</name>
<dbReference type="AlphaFoldDB" id="A0A0G3BQ94"/>
<dbReference type="Proteomes" id="UP000035352">
    <property type="component" value="Chromosome"/>
</dbReference>
<evidence type="ECO:0000313" key="1">
    <source>
        <dbReference type="EMBL" id="AKJ30153.1"/>
    </source>
</evidence>
<dbReference type="STRING" id="413882.AAW51_3462"/>
<dbReference type="EMBL" id="CP011371">
    <property type="protein sequence ID" value="AKJ30153.1"/>
    <property type="molecule type" value="Genomic_DNA"/>
</dbReference>
<proteinExistence type="predicted"/>
<sequence>MLEAGRRNNKKDDYDKRMEVFAQEMVEGDDEYKAELLDEVLKRDKNAFNSWLKADRLHNVTDEGRIKPTERNTVFQGMTAGIEGDHFNAEAIPVQFIHDSHDPALIASYIELQDTGERDGFERSLTAFAGVSDGRMYGFVTDPDNQSVIRDFTLAVQDHQDWYESQTLDRFQITTSLYGASVHEFEAPITFSEGQLRTMRMGFEHNNGLKTDGELLLAYPDRLERNEAVTQQYSQLSQNMGHLVGPDNANWATFAVWASDEIGRNLEGGLGIELGELGGGDPRYWLSVGNSKLISDIGPAFQHFNEVFADPANRTMSFDEFWSSFESEWGDRGISYLDGKQDRELDLRNAFKAYHEAMQLRQQEVDLASNGPGHEQDIEALADRRSELMLYANTLVGLQEQEIVQPEVEEGMQTLADLGPVNPKGAAAPWVDFHVPGDKPGSERRFDTDSDFPVSGDRVNLDGQFTTVGGETVELDEVLHDRLVSLRGDNKDPSDPDSAATDHWERYGDRMTYIYHLFAEYQRDDSLFTSPRVAFESRAKALNNDPELPPG</sequence>